<dbReference type="Gene3D" id="2.130.10.10">
    <property type="entry name" value="YVTN repeat-like/Quinoprotein amine dehydrogenase"/>
    <property type="match status" value="1"/>
</dbReference>
<evidence type="ECO:0000313" key="2">
    <source>
        <dbReference type="Proteomes" id="UP000199400"/>
    </source>
</evidence>
<dbReference type="SUPFAM" id="SSF63829">
    <property type="entry name" value="Calcium-dependent phosphotriesterase"/>
    <property type="match status" value="1"/>
</dbReference>
<organism evidence="1 2">
    <name type="scientific">Nannocystis exedens</name>
    <dbReference type="NCBI Taxonomy" id="54"/>
    <lineage>
        <taxon>Bacteria</taxon>
        <taxon>Pseudomonadati</taxon>
        <taxon>Myxococcota</taxon>
        <taxon>Polyangia</taxon>
        <taxon>Nannocystales</taxon>
        <taxon>Nannocystaceae</taxon>
        <taxon>Nannocystis</taxon>
    </lineage>
</organism>
<evidence type="ECO:0008006" key="3">
    <source>
        <dbReference type="Google" id="ProtNLM"/>
    </source>
</evidence>
<proteinExistence type="predicted"/>
<dbReference type="Proteomes" id="UP000199400">
    <property type="component" value="Unassembled WGS sequence"/>
</dbReference>
<dbReference type="InterPro" id="IPR015943">
    <property type="entry name" value="WD40/YVTN_repeat-like_dom_sf"/>
</dbReference>
<dbReference type="PANTHER" id="PTHR31460">
    <property type="match status" value="1"/>
</dbReference>
<gene>
    <name evidence="1" type="ORF">SAMN02745121_04959</name>
</gene>
<dbReference type="InterPro" id="IPR053224">
    <property type="entry name" value="Sensory_adhesion_molecule"/>
</dbReference>
<dbReference type="AlphaFoldDB" id="A0A1I2C3Q2"/>
<keyword evidence="2" id="KW-1185">Reference proteome</keyword>
<dbReference type="OrthoDB" id="517707at2"/>
<dbReference type="STRING" id="54.SAMN02745121_04959"/>
<evidence type="ECO:0000313" key="1">
    <source>
        <dbReference type="EMBL" id="SFE62991.1"/>
    </source>
</evidence>
<name>A0A1I2C3Q2_9BACT</name>
<sequence>MKSFRDEYSLQATDSVPEGVAFDAKTGRFFATGLLSGTITQIDAGTGAEQRFYTPPGQPQQLTGAKVDEVNRRLWVCYSEIQNMLGGVHVFDVDTGARLASFELARGGICNDVALAADGVAYVTDSFQPVIYRIDLQAGTAGEFVRDARMSAPMGQFGLNGVAVSPDGAYVIGGFTSPSKLFVVPRAGGEVREISLEGDPFAPAGDPHFLGADGIIFIGEALYVIHDGGVQQVTFTAPGYRAGTVKNRLVPEPGLSTATVAHGQLYVVKSEVVRMVHMKQAPRLPFKIYRVPLEVFA</sequence>
<dbReference type="PANTHER" id="PTHR31460:SF3">
    <property type="entry name" value="MESOCENTIN"/>
    <property type="match status" value="1"/>
</dbReference>
<accession>A0A1I2C3Q2</accession>
<dbReference type="EMBL" id="FOMX01000016">
    <property type="protein sequence ID" value="SFE62991.1"/>
    <property type="molecule type" value="Genomic_DNA"/>
</dbReference>
<reference evidence="2" key="1">
    <citation type="submission" date="2016-10" db="EMBL/GenBank/DDBJ databases">
        <authorList>
            <person name="Varghese N."/>
            <person name="Submissions S."/>
        </authorList>
    </citation>
    <scope>NUCLEOTIDE SEQUENCE [LARGE SCALE GENOMIC DNA]</scope>
    <source>
        <strain evidence="2">ATCC 25963</strain>
    </source>
</reference>
<dbReference type="RefSeq" id="WP_096329150.1">
    <property type="nucleotide sequence ID" value="NZ_FOMX01000016.1"/>
</dbReference>
<protein>
    <recommendedName>
        <fullName evidence="3">Sugar lactone lactonase YvrE</fullName>
    </recommendedName>
</protein>